<dbReference type="Gene3D" id="3.30.460.10">
    <property type="entry name" value="Beta Polymerase, domain 2"/>
    <property type="match status" value="1"/>
</dbReference>
<proteinExistence type="predicted"/>
<keyword evidence="3" id="KW-1185">Reference proteome</keyword>
<evidence type="ECO:0000259" key="1">
    <source>
        <dbReference type="SMART" id="SM00954"/>
    </source>
</evidence>
<dbReference type="InterPro" id="IPR043519">
    <property type="entry name" value="NT_sf"/>
</dbReference>
<dbReference type="OrthoDB" id="9789634at2"/>
<dbReference type="RefSeq" id="WP_125243784.1">
    <property type="nucleotide sequence ID" value="NZ_RSED01000009.1"/>
</dbReference>
<dbReference type="InterPro" id="IPR007685">
    <property type="entry name" value="RelA_SpoT"/>
</dbReference>
<accession>A0A3R8S740</accession>
<reference evidence="2 3" key="1">
    <citation type="submission" date="2018-12" db="EMBL/GenBank/DDBJ databases">
        <title>The whole draft genome of Aquabacterium sp. SJQ9.</title>
        <authorList>
            <person name="Sun L."/>
            <person name="Gao X."/>
            <person name="Chen W."/>
            <person name="Huang K."/>
        </authorList>
    </citation>
    <scope>NUCLEOTIDE SEQUENCE [LARGE SCALE GENOMIC DNA]</scope>
    <source>
        <strain evidence="2 3">SJQ9</strain>
    </source>
</reference>
<evidence type="ECO:0000313" key="2">
    <source>
        <dbReference type="EMBL" id="RRS03944.1"/>
    </source>
</evidence>
<dbReference type="PANTHER" id="PTHR41773:SF1">
    <property type="entry name" value="RELA_SPOT DOMAIN-CONTAINING PROTEIN"/>
    <property type="match status" value="1"/>
</dbReference>
<feature type="domain" description="RelA/SpoT" evidence="1">
    <location>
        <begin position="44"/>
        <end position="173"/>
    </location>
</feature>
<name>A0A3R8S740_9BURK</name>
<dbReference type="GO" id="GO:0015969">
    <property type="term" value="P:guanosine tetraphosphate metabolic process"/>
    <property type="evidence" value="ECO:0007669"/>
    <property type="project" value="InterPro"/>
</dbReference>
<dbReference type="Proteomes" id="UP000269265">
    <property type="component" value="Unassembled WGS sequence"/>
</dbReference>
<dbReference type="PANTHER" id="PTHR41773">
    <property type="entry name" value="GTP PYROPHOSPHATASE-RELATED"/>
    <property type="match status" value="1"/>
</dbReference>
<organism evidence="2 3">
    <name type="scientific">Aquabacterium soli</name>
    <dbReference type="NCBI Taxonomy" id="2493092"/>
    <lineage>
        <taxon>Bacteria</taxon>
        <taxon>Pseudomonadati</taxon>
        <taxon>Pseudomonadota</taxon>
        <taxon>Betaproteobacteria</taxon>
        <taxon>Burkholderiales</taxon>
        <taxon>Aquabacterium</taxon>
    </lineage>
</organism>
<dbReference type="SUPFAM" id="SSF81301">
    <property type="entry name" value="Nucleotidyltransferase"/>
    <property type="match status" value="1"/>
</dbReference>
<evidence type="ECO:0000313" key="3">
    <source>
        <dbReference type="Proteomes" id="UP000269265"/>
    </source>
</evidence>
<protein>
    <recommendedName>
        <fullName evidence="1">RelA/SpoT domain-containing protein</fullName>
    </recommendedName>
</protein>
<dbReference type="SMART" id="SM00954">
    <property type="entry name" value="RelA_SpoT"/>
    <property type="match status" value="1"/>
</dbReference>
<dbReference type="EMBL" id="RSED01000009">
    <property type="protein sequence ID" value="RRS03944.1"/>
    <property type="molecule type" value="Genomic_DNA"/>
</dbReference>
<dbReference type="CDD" id="cd05399">
    <property type="entry name" value="NT_Rel-Spo_like"/>
    <property type="match status" value="1"/>
</dbReference>
<sequence>MTDAELLADYRARHIGILQSLAERLTSHLQDMLKDIPRIDRVSARAKSPDRFLAKANKLQPDGGRKYEHPFDQIQDLVGARVIVFYKQDVEVVSEEVDRYFRRIESRELIPDSVNEFGYVGKHFILAFPEDLFDDSADRGRTPQFFELQVKTLFQHAWSEAEHDLAYKPSDPLTPLQCRQVAFTAAQAWGADQIFAQLHDELNGTSSH</sequence>
<gene>
    <name evidence="2" type="ORF">EIP75_13415</name>
</gene>
<dbReference type="AlphaFoldDB" id="A0A3R8S740"/>
<dbReference type="Pfam" id="PF04607">
    <property type="entry name" value="RelA_SpoT"/>
    <property type="match status" value="1"/>
</dbReference>
<comment type="caution">
    <text evidence="2">The sequence shown here is derived from an EMBL/GenBank/DDBJ whole genome shotgun (WGS) entry which is preliminary data.</text>
</comment>